<dbReference type="Pfam" id="PF02515">
    <property type="entry name" value="CoA_transf_3"/>
    <property type="match status" value="1"/>
</dbReference>
<dbReference type="GO" id="GO:0008410">
    <property type="term" value="F:CoA-transferase activity"/>
    <property type="evidence" value="ECO:0007669"/>
    <property type="project" value="TreeGrafter"/>
</dbReference>
<dbReference type="InterPro" id="IPR003673">
    <property type="entry name" value="CoA-Trfase_fam_III"/>
</dbReference>
<feature type="compositionally biased region" description="Polar residues" evidence="2">
    <location>
        <begin position="430"/>
        <end position="442"/>
    </location>
</feature>
<feature type="region of interest" description="Disordered" evidence="2">
    <location>
        <begin position="391"/>
        <end position="442"/>
    </location>
</feature>
<organism evidence="3 4">
    <name type="scientific">Nakamurella alba</name>
    <dbReference type="NCBI Taxonomy" id="2665158"/>
    <lineage>
        <taxon>Bacteria</taxon>
        <taxon>Bacillati</taxon>
        <taxon>Actinomycetota</taxon>
        <taxon>Actinomycetes</taxon>
        <taxon>Nakamurellales</taxon>
        <taxon>Nakamurellaceae</taxon>
        <taxon>Nakamurella</taxon>
    </lineage>
</organism>
<dbReference type="Gene3D" id="3.30.1540.10">
    <property type="entry name" value="formyl-coa transferase, domain 3"/>
    <property type="match status" value="1"/>
</dbReference>
<dbReference type="Proteomes" id="UP000460221">
    <property type="component" value="Unassembled WGS sequence"/>
</dbReference>
<dbReference type="PANTHER" id="PTHR48207">
    <property type="entry name" value="SUCCINATE--HYDROXYMETHYLGLUTARATE COA-TRANSFERASE"/>
    <property type="match status" value="1"/>
</dbReference>
<dbReference type="PANTHER" id="PTHR48207:SF3">
    <property type="entry name" value="SUCCINATE--HYDROXYMETHYLGLUTARATE COA-TRANSFERASE"/>
    <property type="match status" value="1"/>
</dbReference>
<proteinExistence type="predicted"/>
<evidence type="ECO:0000313" key="4">
    <source>
        <dbReference type="Proteomes" id="UP000460221"/>
    </source>
</evidence>
<dbReference type="AlphaFoldDB" id="A0A7K1FWB2"/>
<feature type="compositionally biased region" description="Low complexity" evidence="2">
    <location>
        <begin position="393"/>
        <end position="410"/>
    </location>
</feature>
<accession>A0A7K1FWB2</accession>
<dbReference type="EMBL" id="WLYK01000013">
    <property type="protein sequence ID" value="MTD17094.1"/>
    <property type="molecule type" value="Genomic_DNA"/>
</dbReference>
<name>A0A7K1FWB2_9ACTN</name>
<keyword evidence="4" id="KW-1185">Reference proteome</keyword>
<dbReference type="SUPFAM" id="SSF89796">
    <property type="entry name" value="CoA-transferase family III (CaiB/BaiF)"/>
    <property type="match status" value="1"/>
</dbReference>
<dbReference type="InterPro" id="IPR050483">
    <property type="entry name" value="CoA-transferase_III_domain"/>
</dbReference>
<evidence type="ECO:0000313" key="3">
    <source>
        <dbReference type="EMBL" id="MTD17094.1"/>
    </source>
</evidence>
<reference evidence="3 4" key="1">
    <citation type="submission" date="2019-11" db="EMBL/GenBank/DDBJ databases">
        <authorList>
            <person name="Jiang L.-Q."/>
        </authorList>
    </citation>
    <scope>NUCLEOTIDE SEQUENCE [LARGE SCALE GENOMIC DNA]</scope>
    <source>
        <strain evidence="3 4">YIM 132087</strain>
    </source>
</reference>
<keyword evidence="1 3" id="KW-0808">Transferase</keyword>
<sequence length="442" mass="46396">MGVNTTYQGLKVVDFTNVIAGPMASMILADLGADVVKIERPARGDDSRHMPPFVDGTSTTYLAFNRNKRSVAVDLTDPAGRDAVRTLVGQADVLIEGFRPGKLDRLGFSWEEMSQLNPRLVYCSVSAYGRGPLGAGLPGYDPVLQAFSGIMAATGHPGHEPARVPVSLVDISTGMWAAMSIMAAIERRHRTGVGERLESTLVDSSLAFLQSQVLGALATGESPRPSGSGFAISAPYEAFRTADGWAMIAAGNDAIFRRLCLALELPELPDDSRFRTNADRVRHRQELHELLEVRTARLPGSGLEQLLLAAEVPSSPVNSLAQALDHPLTGERRVLVPADGAPDGQQLLRLPIADPDVPVRWPPSVGRHTAEVLRAAGVPEPEVQAVLDRQPRAAGDAGPPAAAGSGPDAGTLTDAGSGPATDEAAPGAGATTTQSTLSGGVR</sequence>
<protein>
    <submittedName>
        <fullName evidence="3">CoA transferase</fullName>
    </submittedName>
</protein>
<gene>
    <name evidence="3" type="ORF">GIS00_24465</name>
</gene>
<dbReference type="InterPro" id="IPR023606">
    <property type="entry name" value="CoA-Trfase_III_dom_1_sf"/>
</dbReference>
<evidence type="ECO:0000256" key="1">
    <source>
        <dbReference type="ARBA" id="ARBA00022679"/>
    </source>
</evidence>
<dbReference type="Gene3D" id="3.40.50.10540">
    <property type="entry name" value="Crotonobetainyl-coa:carnitine coa-transferase, domain 1"/>
    <property type="match status" value="1"/>
</dbReference>
<comment type="caution">
    <text evidence="3">The sequence shown here is derived from an EMBL/GenBank/DDBJ whole genome shotgun (WGS) entry which is preliminary data.</text>
</comment>
<dbReference type="RefSeq" id="WP_154771089.1">
    <property type="nucleotide sequence ID" value="NZ_WLYK01000013.1"/>
</dbReference>
<dbReference type="InterPro" id="IPR044855">
    <property type="entry name" value="CoA-Trfase_III_dom3_sf"/>
</dbReference>
<evidence type="ECO:0000256" key="2">
    <source>
        <dbReference type="SAM" id="MobiDB-lite"/>
    </source>
</evidence>